<dbReference type="RefSeq" id="WP_379806163.1">
    <property type="nucleotide sequence ID" value="NZ_JBHUOL010000012.1"/>
</dbReference>
<evidence type="ECO:0000313" key="1">
    <source>
        <dbReference type="EMBL" id="MFD2908541.1"/>
    </source>
</evidence>
<proteinExistence type="predicted"/>
<dbReference type="InterPro" id="IPR019861">
    <property type="entry name" value="PorP/SprF_Bacteroidetes"/>
</dbReference>
<dbReference type="EMBL" id="JBHUOL010000012">
    <property type="protein sequence ID" value="MFD2908541.1"/>
    <property type="molecule type" value="Genomic_DNA"/>
</dbReference>
<evidence type="ECO:0000313" key="2">
    <source>
        <dbReference type="Proteomes" id="UP001597549"/>
    </source>
</evidence>
<protein>
    <submittedName>
        <fullName evidence="1">Type IX secretion system membrane protein PorP/SprF</fullName>
    </submittedName>
</protein>
<accession>A0ABW5Z8W8</accession>
<keyword evidence="2" id="KW-1185">Reference proteome</keyword>
<name>A0ABW5Z8W8_9FLAO</name>
<gene>
    <name evidence="1" type="ORF">ACFSX9_07305</name>
</gene>
<reference evidence="2" key="1">
    <citation type="journal article" date="2019" name="Int. J. Syst. Evol. Microbiol.">
        <title>The Global Catalogue of Microorganisms (GCM) 10K type strain sequencing project: providing services to taxonomists for standard genome sequencing and annotation.</title>
        <authorList>
            <consortium name="The Broad Institute Genomics Platform"/>
            <consortium name="The Broad Institute Genome Sequencing Center for Infectious Disease"/>
            <person name="Wu L."/>
            <person name="Ma J."/>
        </authorList>
    </citation>
    <scope>NUCLEOTIDE SEQUENCE [LARGE SCALE GENOMIC DNA]</scope>
    <source>
        <strain evidence="2">KCTC 52644</strain>
    </source>
</reference>
<comment type="caution">
    <text evidence="1">The sequence shown here is derived from an EMBL/GenBank/DDBJ whole genome shotgun (WGS) entry which is preliminary data.</text>
</comment>
<dbReference type="NCBIfam" id="TIGR03519">
    <property type="entry name" value="T9SS_PorP_fam"/>
    <property type="match status" value="1"/>
</dbReference>
<sequence>MKNIFSLTIILLSFIKGFGQELTVPAQTQYLADNPFLVSATYAGIGDNVRIRLNGLTQWVGVKDAPMNQALSADFRIANTTGVGVQLYNDKNGNTRQYGAKFSYAHHLILDESSEQYLSLGLSFNLNQFKIEIENFDANIDPSVNGNRFNQNYNFDVGFLYRNKGYFLAFNASNILPKNIDDFNRIEPNLLANYQLYSGISIRSRQSDIELEPSALFQYFQSDGRSTTDLNFKIKYHQYENYYWAGITARVFNDQSFTPATIGPMLGLKHNNFYFGYSYQINTNDLLPYNSGTHMVTLGFDFLQGLSNCPCTQHRIIY</sequence>
<dbReference type="Proteomes" id="UP001597549">
    <property type="component" value="Unassembled WGS sequence"/>
</dbReference>
<organism evidence="1 2">
    <name type="scientific">Flavobacterium ardleyense</name>
    <dbReference type="NCBI Taxonomy" id="2038737"/>
    <lineage>
        <taxon>Bacteria</taxon>
        <taxon>Pseudomonadati</taxon>
        <taxon>Bacteroidota</taxon>
        <taxon>Flavobacteriia</taxon>
        <taxon>Flavobacteriales</taxon>
        <taxon>Flavobacteriaceae</taxon>
        <taxon>Flavobacterium</taxon>
    </lineage>
</organism>
<dbReference type="Pfam" id="PF11751">
    <property type="entry name" value="PorP_SprF"/>
    <property type="match status" value="1"/>
</dbReference>